<evidence type="ECO:0000313" key="3">
    <source>
        <dbReference type="Proteomes" id="UP001057381"/>
    </source>
</evidence>
<organism evidence="2 3">
    <name type="scientific">Macrococcus equipercicus</name>
    <dbReference type="NCBI Taxonomy" id="69967"/>
    <lineage>
        <taxon>Bacteria</taxon>
        <taxon>Bacillati</taxon>
        <taxon>Bacillota</taxon>
        <taxon>Bacilli</taxon>
        <taxon>Bacillales</taxon>
        <taxon>Staphylococcaceae</taxon>
        <taxon>Macrococcus</taxon>
    </lineage>
</organism>
<feature type="region of interest" description="Disordered" evidence="1">
    <location>
        <begin position="101"/>
        <end position="150"/>
    </location>
</feature>
<feature type="compositionally biased region" description="Polar residues" evidence="1">
    <location>
        <begin position="101"/>
        <end position="118"/>
    </location>
</feature>
<dbReference type="RefSeq" id="WP_254249736.1">
    <property type="nucleotide sequence ID" value="NZ_CP073809.1"/>
</dbReference>
<dbReference type="EMBL" id="CP073809">
    <property type="protein sequence ID" value="UTH13319.1"/>
    <property type="molecule type" value="Genomic_DNA"/>
</dbReference>
<dbReference type="Pfam" id="PF13730">
    <property type="entry name" value="HTH_36"/>
    <property type="match status" value="1"/>
</dbReference>
<gene>
    <name evidence="2" type="ORF">KFV11_08605</name>
</gene>
<protein>
    <submittedName>
        <fullName evidence="2">Helix-turn-helix domain-containing protein</fullName>
    </submittedName>
</protein>
<evidence type="ECO:0000313" key="2">
    <source>
        <dbReference type="EMBL" id="UTH13319.1"/>
    </source>
</evidence>
<dbReference type="Proteomes" id="UP001057381">
    <property type="component" value="Chromosome"/>
</dbReference>
<evidence type="ECO:0000256" key="1">
    <source>
        <dbReference type="SAM" id="MobiDB-lite"/>
    </source>
</evidence>
<feature type="compositionally biased region" description="Low complexity" evidence="1">
    <location>
        <begin position="125"/>
        <end position="147"/>
    </location>
</feature>
<reference evidence="2" key="1">
    <citation type="submission" date="2021-04" db="EMBL/GenBank/DDBJ databases">
        <title>Complete Genome Sequences of Macrococcus spp. from dog and cattle.</title>
        <authorList>
            <person name="Schwendener S."/>
            <person name="Perreten V."/>
        </authorList>
    </citation>
    <scope>NUCLEOTIDE SEQUENCE</scope>
    <source>
        <strain evidence="2">Epi0143-OL</strain>
    </source>
</reference>
<name>A0A9Q9F2Y9_9STAP</name>
<dbReference type="KEGG" id="mequ:KFV11_08605"/>
<accession>A0A9Q9F2Y9</accession>
<proteinExistence type="predicted"/>
<dbReference type="AlphaFoldDB" id="A0A9Q9F2Y9"/>
<sequence length="300" mass="34274">MTTYRTNKESGKYMILDKTAVEDPNLSLKAKGLHAYMMSKADNWQFYETEIVKNCKDGRDSVRSGIDELVKAGYIVRNRQRDDKGRLGGYDYDVYETPVQSGKTNVGKTNVGESNNGKTYIGKPDTNNNKSNNNNLNNNNSTNNDLNDMNDKENVEITNHSNHTNHLPAKQHDFTEDEKEVMTQNLPPVLASYLMNFDIDEIRSIKSTLLKSKAKFYSQVEVDERLTIEDVETDLIQLLKRVNVKRKSSGESIRSLEAYLFSSFVKVFHSNVIFSEEDITIDVDENDVNLFFNRDMASGY</sequence>